<dbReference type="NCBIfam" id="TIGR00229">
    <property type="entry name" value="sensory_box"/>
    <property type="match status" value="3"/>
</dbReference>
<evidence type="ECO:0000313" key="6">
    <source>
        <dbReference type="Proteomes" id="UP000429644"/>
    </source>
</evidence>
<dbReference type="SUPFAM" id="SSF55073">
    <property type="entry name" value="Nucleotide cyclase"/>
    <property type="match status" value="1"/>
</dbReference>
<dbReference type="InterPro" id="IPR001633">
    <property type="entry name" value="EAL_dom"/>
</dbReference>
<comment type="caution">
    <text evidence="5">The sequence shown here is derived from an EMBL/GenBank/DDBJ whole genome shotgun (WGS) entry which is preliminary data.</text>
</comment>
<dbReference type="SUPFAM" id="SSF141868">
    <property type="entry name" value="EAL domain-like"/>
    <property type="match status" value="1"/>
</dbReference>
<dbReference type="SMART" id="SM00052">
    <property type="entry name" value="EAL"/>
    <property type="match status" value="1"/>
</dbReference>
<dbReference type="PROSITE" id="PS50883">
    <property type="entry name" value="EAL"/>
    <property type="match status" value="1"/>
</dbReference>
<feature type="domain" description="GGDEF" evidence="4">
    <location>
        <begin position="411"/>
        <end position="542"/>
    </location>
</feature>
<dbReference type="Pfam" id="PF13426">
    <property type="entry name" value="PAS_9"/>
    <property type="match status" value="1"/>
</dbReference>
<protein>
    <submittedName>
        <fullName evidence="5">EAL domain-containing protein</fullName>
    </submittedName>
</protein>
<dbReference type="Pfam" id="PF08447">
    <property type="entry name" value="PAS_3"/>
    <property type="match status" value="1"/>
</dbReference>
<dbReference type="CDD" id="cd00130">
    <property type="entry name" value="PAS"/>
    <property type="match status" value="3"/>
</dbReference>
<sequence length="807" mass="88843">MSIDTEHFFAELIRSTDAAIVGWGEDRSVQLWSPALERLLGYREDEALGRDGKTFLVDPDPLGAIAARADVQTRLRHRDGSIIDVLLRAYPVAHPITTGPARPVAVWAVLHDITEQKRRERLAESTARRLAQAQEMAHVGSFEIDLVTQERWWSAEFWRILGLRASSTRPARELHLAVVHPDDLAAVGAQWERLDRGEPGGEIEYRIVRPSGEVRWVRTRATVAISELSGHPVITGTTMDVSDVRDAYRQTFQAERSFQAAFQRAPIGMAVVDLDMRLQQVNPALCAITGLDADELVGAPTSALMRPNDPAATTFEEELPHDPVKDVSVEREVTRRDGSSVWVAAFMSLMRDEHGEPAQYFLWVEDISERKRQERSLVHQAFHDPLTGLPNRKLLTRRLERSLERARRTGQQAAVLFIDVDEFKMINDSLGHGAGDRLLVELTQRLASVLSSSDMLARFGGDEFVAVCDHADAEDADRLAARIAQVTASPFVLGTQDVFVTVSVGITMATGHETISAVLRSSDSAMYQAKATGHGQSRMYTEDIHERATAKLTIASRLGRALEREELSVVYQPVVRLSDDRPVALEALLRWHDPERGPVSPLEFVPVAEETGLIVPIGEWVLRQALTQITTWRTTLPGCQGLGISVNVSGAQLRDRGFAQVVADAAEKADLDPAAIHLELTESIIMEDIEDAAGQLERLRAVGAQLAIDDFGTGYSALAYLSKLPATTLKIDRSFIEPLARDASAVTILRAIIDMARAAGLTTVAEGIETPSQKAQVQALGGELGQGFLWSRPLAAEDVPGWLAQHR</sequence>
<evidence type="ECO:0000259" key="4">
    <source>
        <dbReference type="PROSITE" id="PS50887"/>
    </source>
</evidence>
<proteinExistence type="predicted"/>
<feature type="domain" description="PAC" evidence="2">
    <location>
        <begin position="327"/>
        <end position="379"/>
    </location>
</feature>
<feature type="domain" description="PAC" evidence="2">
    <location>
        <begin position="201"/>
        <end position="253"/>
    </location>
</feature>
<evidence type="ECO:0000313" key="5">
    <source>
        <dbReference type="EMBL" id="MPV89616.1"/>
    </source>
</evidence>
<dbReference type="FunFam" id="3.30.70.270:FF:000001">
    <property type="entry name" value="Diguanylate cyclase domain protein"/>
    <property type="match status" value="1"/>
</dbReference>
<dbReference type="Gene3D" id="3.20.20.450">
    <property type="entry name" value="EAL domain"/>
    <property type="match status" value="1"/>
</dbReference>
<dbReference type="SUPFAM" id="SSF55785">
    <property type="entry name" value="PYP-like sensor domain (PAS domain)"/>
    <property type="match status" value="3"/>
</dbReference>
<dbReference type="InterPro" id="IPR043128">
    <property type="entry name" value="Rev_trsase/Diguanyl_cyclase"/>
</dbReference>
<dbReference type="GO" id="GO:0006355">
    <property type="term" value="P:regulation of DNA-templated transcription"/>
    <property type="evidence" value="ECO:0007669"/>
    <property type="project" value="InterPro"/>
</dbReference>
<dbReference type="CDD" id="cd01948">
    <property type="entry name" value="EAL"/>
    <property type="match status" value="1"/>
</dbReference>
<feature type="domain" description="EAL" evidence="3">
    <location>
        <begin position="551"/>
        <end position="807"/>
    </location>
</feature>
<dbReference type="SMART" id="SM00267">
    <property type="entry name" value="GGDEF"/>
    <property type="match status" value="1"/>
</dbReference>
<evidence type="ECO:0000259" key="2">
    <source>
        <dbReference type="PROSITE" id="PS50113"/>
    </source>
</evidence>
<dbReference type="OrthoDB" id="23692at2"/>
<dbReference type="InterPro" id="IPR052155">
    <property type="entry name" value="Biofilm_reg_signaling"/>
</dbReference>
<gene>
    <name evidence="5" type="ORF">GB882_13135</name>
</gene>
<dbReference type="Gene3D" id="2.10.70.100">
    <property type="match status" value="1"/>
</dbReference>
<dbReference type="PROSITE" id="PS50113">
    <property type="entry name" value="PAC"/>
    <property type="match status" value="3"/>
</dbReference>
<dbReference type="PROSITE" id="PS50887">
    <property type="entry name" value="GGDEF"/>
    <property type="match status" value="1"/>
</dbReference>
<dbReference type="InterPro" id="IPR029787">
    <property type="entry name" value="Nucleotide_cyclase"/>
</dbReference>
<dbReference type="CDD" id="cd01949">
    <property type="entry name" value="GGDEF"/>
    <property type="match status" value="1"/>
</dbReference>
<dbReference type="PANTHER" id="PTHR44757:SF2">
    <property type="entry name" value="BIOFILM ARCHITECTURE MAINTENANCE PROTEIN MBAA"/>
    <property type="match status" value="1"/>
</dbReference>
<evidence type="ECO:0000259" key="3">
    <source>
        <dbReference type="PROSITE" id="PS50883"/>
    </source>
</evidence>
<organism evidence="5 6">
    <name type="scientific">Georgenia ruanii</name>
    <dbReference type="NCBI Taxonomy" id="348442"/>
    <lineage>
        <taxon>Bacteria</taxon>
        <taxon>Bacillati</taxon>
        <taxon>Actinomycetota</taxon>
        <taxon>Actinomycetes</taxon>
        <taxon>Micrococcales</taxon>
        <taxon>Bogoriellaceae</taxon>
        <taxon>Georgenia</taxon>
    </lineage>
</organism>
<dbReference type="InterPro" id="IPR000700">
    <property type="entry name" value="PAS-assoc_C"/>
</dbReference>
<evidence type="ECO:0000259" key="1">
    <source>
        <dbReference type="PROSITE" id="PS50112"/>
    </source>
</evidence>
<dbReference type="InterPro" id="IPR013767">
    <property type="entry name" value="PAS_fold"/>
</dbReference>
<dbReference type="InterPro" id="IPR035965">
    <property type="entry name" value="PAS-like_dom_sf"/>
</dbReference>
<dbReference type="Gene3D" id="3.30.70.270">
    <property type="match status" value="1"/>
</dbReference>
<dbReference type="Pfam" id="PF00990">
    <property type="entry name" value="GGDEF"/>
    <property type="match status" value="1"/>
</dbReference>
<keyword evidence="6" id="KW-1185">Reference proteome</keyword>
<dbReference type="NCBIfam" id="TIGR00254">
    <property type="entry name" value="GGDEF"/>
    <property type="match status" value="1"/>
</dbReference>
<dbReference type="SMART" id="SM00086">
    <property type="entry name" value="PAC"/>
    <property type="match status" value="3"/>
</dbReference>
<dbReference type="EMBL" id="WHPD01002833">
    <property type="protein sequence ID" value="MPV89616.1"/>
    <property type="molecule type" value="Genomic_DNA"/>
</dbReference>
<dbReference type="RefSeq" id="WP_152232351.1">
    <property type="nucleotide sequence ID" value="NZ_BAAAOT010000012.1"/>
</dbReference>
<dbReference type="InterPro" id="IPR000014">
    <property type="entry name" value="PAS"/>
</dbReference>
<accession>A0A7J9UYB9</accession>
<dbReference type="Pfam" id="PF00989">
    <property type="entry name" value="PAS"/>
    <property type="match status" value="1"/>
</dbReference>
<dbReference type="Gene3D" id="3.30.450.20">
    <property type="entry name" value="PAS domain"/>
    <property type="match status" value="3"/>
</dbReference>
<dbReference type="AlphaFoldDB" id="A0A7J9UYB9"/>
<dbReference type="Proteomes" id="UP000429644">
    <property type="component" value="Unassembled WGS sequence"/>
</dbReference>
<dbReference type="InterPro" id="IPR013655">
    <property type="entry name" value="PAS_fold_3"/>
</dbReference>
<dbReference type="SMART" id="SM00091">
    <property type="entry name" value="PAS"/>
    <property type="match status" value="3"/>
</dbReference>
<feature type="non-terminal residue" evidence="5">
    <location>
        <position position="1"/>
    </location>
</feature>
<name>A0A7J9UYB9_9MICO</name>
<dbReference type="InterPro" id="IPR001610">
    <property type="entry name" value="PAC"/>
</dbReference>
<feature type="domain" description="PAC" evidence="2">
    <location>
        <begin position="69"/>
        <end position="125"/>
    </location>
</feature>
<dbReference type="PROSITE" id="PS50112">
    <property type="entry name" value="PAS"/>
    <property type="match status" value="2"/>
</dbReference>
<reference evidence="5 6" key="1">
    <citation type="submission" date="2019-10" db="EMBL/GenBank/DDBJ databases">
        <title>Georgenia wutianyii sp. nov. and Georgenia yuyongxinii sp. nov. isolated from plateau pika (Ochotona curzoniae) in the Qinghai-Tibet plateau of China.</title>
        <authorList>
            <person name="Tian Z."/>
        </authorList>
    </citation>
    <scope>NUCLEOTIDE SEQUENCE [LARGE SCALE GENOMIC DNA]</scope>
    <source>
        <strain evidence="5 6">JCM 15130</strain>
    </source>
</reference>
<dbReference type="PANTHER" id="PTHR44757">
    <property type="entry name" value="DIGUANYLATE CYCLASE DGCP"/>
    <property type="match status" value="1"/>
</dbReference>
<feature type="domain" description="PAS" evidence="1">
    <location>
        <begin position="5"/>
        <end position="78"/>
    </location>
</feature>
<feature type="domain" description="PAS" evidence="1">
    <location>
        <begin position="254"/>
        <end position="309"/>
    </location>
</feature>
<dbReference type="InterPro" id="IPR035919">
    <property type="entry name" value="EAL_sf"/>
</dbReference>
<dbReference type="InterPro" id="IPR000160">
    <property type="entry name" value="GGDEF_dom"/>
</dbReference>
<dbReference type="Pfam" id="PF00563">
    <property type="entry name" value="EAL"/>
    <property type="match status" value="1"/>
</dbReference>